<name>A0A9D4TVL8_CHLVU</name>
<sequence>MGSGHSSASKKAAQQQTGGSSGGGAIASDPVAEKLGAGLLLTCDGEVLLLKRTSNHNHGTWGLPGGNADGTDVSLLETARREAVEEMGPNLPPFEVVAEVPTRRGKRGQKHYTVFVGRVRPEDRAAWVPQLNEEHSAWRWLNVGELAKPGGGGGNQNEAVQLHPVVDLALHTQPYRQTVLAAVGPATQP</sequence>
<evidence type="ECO:0000256" key="1">
    <source>
        <dbReference type="SAM" id="MobiDB-lite"/>
    </source>
</evidence>
<feature type="region of interest" description="Disordered" evidence="1">
    <location>
        <begin position="1"/>
        <end position="27"/>
    </location>
</feature>
<reference evidence="3" key="1">
    <citation type="journal article" date="2019" name="Plant J.">
        <title>Chlorella vulgaris genome assembly and annotation reveals the molecular basis for metabolic acclimation to high light conditions.</title>
        <authorList>
            <person name="Cecchin M."/>
            <person name="Marcolungo L."/>
            <person name="Rossato M."/>
            <person name="Girolomoni L."/>
            <person name="Cosentino E."/>
            <person name="Cuine S."/>
            <person name="Li-Beisson Y."/>
            <person name="Delledonne M."/>
            <person name="Ballottari M."/>
        </authorList>
    </citation>
    <scope>NUCLEOTIDE SEQUENCE</scope>
    <source>
        <strain evidence="3">211/11P</strain>
    </source>
</reference>
<dbReference type="AlphaFoldDB" id="A0A9D4TVL8"/>
<dbReference type="InterPro" id="IPR000086">
    <property type="entry name" value="NUDIX_hydrolase_dom"/>
</dbReference>
<evidence type="ECO:0000259" key="2">
    <source>
        <dbReference type="PROSITE" id="PS51462"/>
    </source>
</evidence>
<proteinExistence type="predicted"/>
<organism evidence="3 4">
    <name type="scientific">Chlorella vulgaris</name>
    <name type="common">Green alga</name>
    <dbReference type="NCBI Taxonomy" id="3077"/>
    <lineage>
        <taxon>Eukaryota</taxon>
        <taxon>Viridiplantae</taxon>
        <taxon>Chlorophyta</taxon>
        <taxon>core chlorophytes</taxon>
        <taxon>Trebouxiophyceae</taxon>
        <taxon>Chlorellales</taxon>
        <taxon>Chlorellaceae</taxon>
        <taxon>Chlorella clade</taxon>
        <taxon>Chlorella</taxon>
    </lineage>
</organism>
<dbReference type="PANTHER" id="PTHR43736:SF1">
    <property type="entry name" value="DIHYDRONEOPTERIN TRIPHOSPHATE DIPHOSPHATASE"/>
    <property type="match status" value="1"/>
</dbReference>
<dbReference type="OrthoDB" id="276276at2759"/>
<accession>A0A9D4TVL8</accession>
<dbReference type="SUPFAM" id="SSF55811">
    <property type="entry name" value="Nudix"/>
    <property type="match status" value="1"/>
</dbReference>
<dbReference type="Proteomes" id="UP001055712">
    <property type="component" value="Unassembled WGS sequence"/>
</dbReference>
<dbReference type="PANTHER" id="PTHR43736">
    <property type="entry name" value="ADP-RIBOSE PYROPHOSPHATASE"/>
    <property type="match status" value="1"/>
</dbReference>
<dbReference type="InterPro" id="IPR015797">
    <property type="entry name" value="NUDIX_hydrolase-like_dom_sf"/>
</dbReference>
<protein>
    <recommendedName>
        <fullName evidence="2">Nudix hydrolase domain-containing protein</fullName>
    </recommendedName>
</protein>
<gene>
    <name evidence="3" type="ORF">D9Q98_002011</name>
</gene>
<feature type="compositionally biased region" description="Low complexity" evidence="1">
    <location>
        <begin position="1"/>
        <end position="18"/>
    </location>
</feature>
<evidence type="ECO:0000313" key="4">
    <source>
        <dbReference type="Proteomes" id="UP001055712"/>
    </source>
</evidence>
<reference evidence="3" key="2">
    <citation type="submission" date="2020-11" db="EMBL/GenBank/DDBJ databases">
        <authorList>
            <person name="Cecchin M."/>
            <person name="Marcolungo L."/>
            <person name="Rossato M."/>
            <person name="Girolomoni L."/>
            <person name="Cosentino E."/>
            <person name="Cuine S."/>
            <person name="Li-Beisson Y."/>
            <person name="Delledonne M."/>
            <person name="Ballottari M."/>
        </authorList>
    </citation>
    <scope>NUCLEOTIDE SEQUENCE</scope>
    <source>
        <strain evidence="3">211/11P</strain>
        <tissue evidence="3">Whole cell</tissue>
    </source>
</reference>
<dbReference type="PROSITE" id="PS51462">
    <property type="entry name" value="NUDIX"/>
    <property type="match status" value="1"/>
</dbReference>
<dbReference type="EMBL" id="SIDB01000002">
    <property type="protein sequence ID" value="KAI3435953.1"/>
    <property type="molecule type" value="Genomic_DNA"/>
</dbReference>
<dbReference type="Gene3D" id="3.90.79.10">
    <property type="entry name" value="Nucleoside Triphosphate Pyrophosphohydrolase"/>
    <property type="match status" value="1"/>
</dbReference>
<dbReference type="Pfam" id="PF00293">
    <property type="entry name" value="NUDIX"/>
    <property type="match status" value="1"/>
</dbReference>
<keyword evidence="4" id="KW-1185">Reference proteome</keyword>
<comment type="caution">
    <text evidence="3">The sequence shown here is derived from an EMBL/GenBank/DDBJ whole genome shotgun (WGS) entry which is preliminary data.</text>
</comment>
<feature type="domain" description="Nudix hydrolase" evidence="2">
    <location>
        <begin position="32"/>
        <end position="164"/>
    </location>
</feature>
<evidence type="ECO:0000313" key="3">
    <source>
        <dbReference type="EMBL" id="KAI3435953.1"/>
    </source>
</evidence>